<reference evidence="1 2" key="2">
    <citation type="journal article" date="2017" name="Front. Plant Sci.">
        <title>Gene Classification and Mining of Molecular Markers Useful in Red Clover (Trifolium pratense) Breeding.</title>
        <authorList>
            <person name="Istvanek J."/>
            <person name="Dluhosova J."/>
            <person name="Dluhos P."/>
            <person name="Patkova L."/>
            <person name="Nedelnik J."/>
            <person name="Repkova J."/>
        </authorList>
    </citation>
    <scope>NUCLEOTIDE SEQUENCE [LARGE SCALE GENOMIC DNA]</scope>
    <source>
        <strain evidence="2">cv. Tatra</strain>
        <tissue evidence="1">Young leaves</tissue>
    </source>
</reference>
<dbReference type="EMBL" id="ASHM01018593">
    <property type="protein sequence ID" value="PNY00162.1"/>
    <property type="molecule type" value="Genomic_DNA"/>
</dbReference>
<dbReference type="Proteomes" id="UP000236291">
    <property type="component" value="Unassembled WGS sequence"/>
</dbReference>
<comment type="caution">
    <text evidence="1">The sequence shown here is derived from an EMBL/GenBank/DDBJ whole genome shotgun (WGS) entry which is preliminary data.</text>
</comment>
<sequence length="155" mass="17260">ERVIEVVRSISCLSGGIEHLRCFKGLVSGGNNVGEKLGAICLSHWLVNPIDCLELKNPLRFWRRSCIASVKSSSVRGPAVMIFGVAAVDVLYQLRECRCCVGDKINEVESDDDRWHSEELRSPISSNDEEDGSEILVFYQFNEATEFGHNSLEIG</sequence>
<organism evidence="1 2">
    <name type="scientific">Trifolium pratense</name>
    <name type="common">Red clover</name>
    <dbReference type="NCBI Taxonomy" id="57577"/>
    <lineage>
        <taxon>Eukaryota</taxon>
        <taxon>Viridiplantae</taxon>
        <taxon>Streptophyta</taxon>
        <taxon>Embryophyta</taxon>
        <taxon>Tracheophyta</taxon>
        <taxon>Spermatophyta</taxon>
        <taxon>Magnoliopsida</taxon>
        <taxon>eudicotyledons</taxon>
        <taxon>Gunneridae</taxon>
        <taxon>Pentapetalae</taxon>
        <taxon>rosids</taxon>
        <taxon>fabids</taxon>
        <taxon>Fabales</taxon>
        <taxon>Fabaceae</taxon>
        <taxon>Papilionoideae</taxon>
        <taxon>50 kb inversion clade</taxon>
        <taxon>NPAAA clade</taxon>
        <taxon>Hologalegina</taxon>
        <taxon>IRL clade</taxon>
        <taxon>Trifolieae</taxon>
        <taxon>Trifolium</taxon>
    </lineage>
</organism>
<accession>A0A2K3NAU5</accession>
<protein>
    <submittedName>
        <fullName evidence="1">Uncharacterized protein</fullName>
    </submittedName>
</protein>
<feature type="non-terminal residue" evidence="1">
    <location>
        <position position="1"/>
    </location>
</feature>
<evidence type="ECO:0000313" key="2">
    <source>
        <dbReference type="Proteomes" id="UP000236291"/>
    </source>
</evidence>
<dbReference type="AlphaFoldDB" id="A0A2K3NAU5"/>
<evidence type="ECO:0000313" key="1">
    <source>
        <dbReference type="EMBL" id="PNY00162.1"/>
    </source>
</evidence>
<name>A0A2K3NAU5_TRIPR</name>
<reference evidence="1 2" key="1">
    <citation type="journal article" date="2014" name="Am. J. Bot.">
        <title>Genome assembly and annotation for red clover (Trifolium pratense; Fabaceae).</title>
        <authorList>
            <person name="Istvanek J."/>
            <person name="Jaros M."/>
            <person name="Krenek A."/>
            <person name="Repkova J."/>
        </authorList>
    </citation>
    <scope>NUCLEOTIDE SEQUENCE [LARGE SCALE GENOMIC DNA]</scope>
    <source>
        <strain evidence="2">cv. Tatra</strain>
        <tissue evidence="1">Young leaves</tissue>
    </source>
</reference>
<proteinExistence type="predicted"/>
<gene>
    <name evidence="1" type="ORF">L195_g023438</name>
</gene>